<sequence length="195" mass="21823">MEGAGHKNSTRNFKICCGVTLLLSIILIIVSITLFHTILKPKKPQIILHPISLDEIESQILSRLRLNVTLRLIITIKNPNYGSFKFEDSIASLIYHGNNSVGEIVIEHGTVPSKGELNTRSYANIIGDKLVKSPYFIKDIEVGSLNFTSNLTLHGKVKMLKIFKIHATVNSYCDISILVHSHLAIQLRCHSKVRL</sequence>
<evidence type="ECO:0008006" key="4">
    <source>
        <dbReference type="Google" id="ProtNLM"/>
    </source>
</evidence>
<name>A0A9J5Y9S4_SOLCO</name>
<organism evidence="2 3">
    <name type="scientific">Solanum commersonii</name>
    <name type="common">Commerson's wild potato</name>
    <name type="synonym">Commerson's nightshade</name>
    <dbReference type="NCBI Taxonomy" id="4109"/>
    <lineage>
        <taxon>Eukaryota</taxon>
        <taxon>Viridiplantae</taxon>
        <taxon>Streptophyta</taxon>
        <taxon>Embryophyta</taxon>
        <taxon>Tracheophyta</taxon>
        <taxon>Spermatophyta</taxon>
        <taxon>Magnoliopsida</taxon>
        <taxon>eudicotyledons</taxon>
        <taxon>Gunneridae</taxon>
        <taxon>Pentapetalae</taxon>
        <taxon>asterids</taxon>
        <taxon>lamiids</taxon>
        <taxon>Solanales</taxon>
        <taxon>Solanaceae</taxon>
        <taxon>Solanoideae</taxon>
        <taxon>Solaneae</taxon>
        <taxon>Solanum</taxon>
    </lineage>
</organism>
<dbReference type="PANTHER" id="PTHR31852">
    <property type="entry name" value="LATE EMBRYOGENESIS ABUNDANT (LEA) HYDROXYPROLINE-RICH GLYCOPROTEIN FAMILY"/>
    <property type="match status" value="1"/>
</dbReference>
<dbReference type="EMBL" id="JACXVP010000007">
    <property type="protein sequence ID" value="KAG5596861.1"/>
    <property type="molecule type" value="Genomic_DNA"/>
</dbReference>
<dbReference type="InterPro" id="IPR055301">
    <property type="entry name" value="Lea14-like_2"/>
</dbReference>
<reference evidence="2 3" key="1">
    <citation type="submission" date="2020-09" db="EMBL/GenBank/DDBJ databases">
        <title>De no assembly of potato wild relative species, Solanum commersonii.</title>
        <authorList>
            <person name="Cho K."/>
        </authorList>
    </citation>
    <scope>NUCLEOTIDE SEQUENCE [LARGE SCALE GENOMIC DNA]</scope>
    <source>
        <strain evidence="2">LZ3.2</strain>
        <tissue evidence="2">Leaf</tissue>
    </source>
</reference>
<comment type="caution">
    <text evidence="2">The sequence shown here is derived from an EMBL/GenBank/DDBJ whole genome shotgun (WGS) entry which is preliminary data.</text>
</comment>
<dbReference type="Proteomes" id="UP000824120">
    <property type="component" value="Chromosome 7"/>
</dbReference>
<evidence type="ECO:0000313" key="3">
    <source>
        <dbReference type="Proteomes" id="UP000824120"/>
    </source>
</evidence>
<keyword evidence="1" id="KW-0812">Transmembrane</keyword>
<feature type="transmembrane region" description="Helical" evidence="1">
    <location>
        <begin position="12"/>
        <end position="35"/>
    </location>
</feature>
<protein>
    <recommendedName>
        <fullName evidence="4">Late embryogenesis abundant protein LEA-2 subgroup domain-containing protein</fullName>
    </recommendedName>
</protein>
<dbReference type="AlphaFoldDB" id="A0A9J5Y9S4"/>
<accession>A0A9J5Y9S4</accession>
<gene>
    <name evidence="2" type="ORF">H5410_038093</name>
</gene>
<evidence type="ECO:0000256" key="1">
    <source>
        <dbReference type="SAM" id="Phobius"/>
    </source>
</evidence>
<dbReference type="OrthoDB" id="674678at2759"/>
<evidence type="ECO:0000313" key="2">
    <source>
        <dbReference type="EMBL" id="KAG5596861.1"/>
    </source>
</evidence>
<keyword evidence="3" id="KW-1185">Reference proteome</keyword>
<keyword evidence="1" id="KW-1133">Transmembrane helix</keyword>
<proteinExistence type="predicted"/>
<keyword evidence="1" id="KW-0472">Membrane</keyword>